<dbReference type="EMBL" id="KY448244">
    <property type="protein sequence ID" value="AQT28604.1"/>
    <property type="molecule type" value="Genomic_DNA"/>
</dbReference>
<gene>
    <name evidence="1" type="ORF">YOLOSWAG_123</name>
</gene>
<evidence type="ECO:0000313" key="1">
    <source>
        <dbReference type="EMBL" id="AQT28604.1"/>
    </source>
</evidence>
<sequence>MKITLSLSQSGWKVDTFYQTCVDCRAIRDSPRFPNYVLSDYVQSKINPNNELVCPACAAVRCNNHGITQAAFRYTSGPFAQRD</sequence>
<keyword evidence="2" id="KW-1185">Reference proteome</keyword>
<name>A0A1S6L345_9CAUD</name>
<organism evidence="1 2">
    <name type="scientific">Erwinia phage vB_EamM_Yoloswag</name>
    <dbReference type="NCBI Taxonomy" id="1958956"/>
    <lineage>
        <taxon>Viruses</taxon>
        <taxon>Duplodnaviria</taxon>
        <taxon>Heunggongvirae</taxon>
        <taxon>Uroviricota</taxon>
        <taxon>Caudoviricetes</taxon>
        <taxon>Yoloswagvirus</taxon>
        <taxon>Yoloswagvirus yoloswag</taxon>
    </lineage>
</organism>
<protein>
    <submittedName>
        <fullName evidence="1">Uncharacterized protein</fullName>
    </submittedName>
</protein>
<reference evidence="1 2" key="1">
    <citation type="submission" date="2017-01" db="EMBL/GenBank/DDBJ databases">
        <authorList>
            <person name="Mah S.A."/>
            <person name="Swanson W.J."/>
            <person name="Moy G.W."/>
            <person name="Vacquier V.D."/>
        </authorList>
    </citation>
    <scope>NUCLEOTIDE SEQUENCE [LARGE SCALE GENOMIC DNA]</scope>
</reference>
<accession>A0A1S6L345</accession>
<dbReference type="Proteomes" id="UP000221250">
    <property type="component" value="Segment"/>
</dbReference>
<proteinExistence type="predicted"/>
<evidence type="ECO:0000313" key="2">
    <source>
        <dbReference type="Proteomes" id="UP000221250"/>
    </source>
</evidence>